<organism evidence="2 3">
    <name type="scientific">Zopfia rhizophila CBS 207.26</name>
    <dbReference type="NCBI Taxonomy" id="1314779"/>
    <lineage>
        <taxon>Eukaryota</taxon>
        <taxon>Fungi</taxon>
        <taxon>Dikarya</taxon>
        <taxon>Ascomycota</taxon>
        <taxon>Pezizomycotina</taxon>
        <taxon>Dothideomycetes</taxon>
        <taxon>Dothideomycetes incertae sedis</taxon>
        <taxon>Zopfiaceae</taxon>
        <taxon>Zopfia</taxon>
    </lineage>
</organism>
<proteinExistence type="predicted"/>
<feature type="compositionally biased region" description="Polar residues" evidence="1">
    <location>
        <begin position="63"/>
        <end position="80"/>
    </location>
</feature>
<evidence type="ECO:0000313" key="3">
    <source>
        <dbReference type="Proteomes" id="UP000800200"/>
    </source>
</evidence>
<feature type="region of interest" description="Disordered" evidence="1">
    <location>
        <begin position="1"/>
        <end position="81"/>
    </location>
</feature>
<dbReference type="Proteomes" id="UP000800200">
    <property type="component" value="Unassembled WGS sequence"/>
</dbReference>
<reference evidence="2" key="1">
    <citation type="journal article" date="2020" name="Stud. Mycol.">
        <title>101 Dothideomycetes genomes: a test case for predicting lifestyles and emergence of pathogens.</title>
        <authorList>
            <person name="Haridas S."/>
            <person name="Albert R."/>
            <person name="Binder M."/>
            <person name="Bloem J."/>
            <person name="Labutti K."/>
            <person name="Salamov A."/>
            <person name="Andreopoulos B."/>
            <person name="Baker S."/>
            <person name="Barry K."/>
            <person name="Bills G."/>
            <person name="Bluhm B."/>
            <person name="Cannon C."/>
            <person name="Castanera R."/>
            <person name="Culley D."/>
            <person name="Daum C."/>
            <person name="Ezra D."/>
            <person name="Gonzalez J."/>
            <person name="Henrissat B."/>
            <person name="Kuo A."/>
            <person name="Liang C."/>
            <person name="Lipzen A."/>
            <person name="Lutzoni F."/>
            <person name="Magnuson J."/>
            <person name="Mondo S."/>
            <person name="Nolan M."/>
            <person name="Ohm R."/>
            <person name="Pangilinan J."/>
            <person name="Park H.-J."/>
            <person name="Ramirez L."/>
            <person name="Alfaro M."/>
            <person name="Sun H."/>
            <person name="Tritt A."/>
            <person name="Yoshinaga Y."/>
            <person name="Zwiers L.-H."/>
            <person name="Turgeon B."/>
            <person name="Goodwin S."/>
            <person name="Spatafora J."/>
            <person name="Crous P."/>
            <person name="Grigoriev I."/>
        </authorList>
    </citation>
    <scope>NUCLEOTIDE SEQUENCE</scope>
    <source>
        <strain evidence="2">CBS 207.26</strain>
    </source>
</reference>
<dbReference type="EMBL" id="ML994620">
    <property type="protein sequence ID" value="KAF2189900.1"/>
    <property type="molecule type" value="Genomic_DNA"/>
</dbReference>
<evidence type="ECO:0000313" key="2">
    <source>
        <dbReference type="EMBL" id="KAF2189900.1"/>
    </source>
</evidence>
<keyword evidence="3" id="KW-1185">Reference proteome</keyword>
<gene>
    <name evidence="2" type="ORF">K469DRAFT_747847</name>
</gene>
<sequence length="298" mass="32894">MDPYYPYSSSDQTAAIAQPVLPRNDMTASPSVLPYMPQQSCPSQPFSEFGPSQPFSEFRPSRTRSNTPVPHSNAELQSPDNVPYYRIPSSIVNSFDFVLPPRPNLPPPVNHPEYGRLGISFEFDIGSDAEARIGAIFRVPGVLVAHLGTRVSDTPLMNRFVHILSHILYSTYFENSVRQHASKNLTALQTFCKAASVVVPEHSKEKRIIELVIAIGSTVRDARSMEKGTLLGIFADSGLIQKDAGNCIMVESWLVVEPIVLKRQRCCKSDRRNNLTFWLAKSGCGFLLGAVSSAIPIS</sequence>
<protein>
    <submittedName>
        <fullName evidence="2">Uncharacterized protein</fullName>
    </submittedName>
</protein>
<dbReference type="AlphaFoldDB" id="A0A6A6EIF3"/>
<feature type="compositionally biased region" description="Polar residues" evidence="1">
    <location>
        <begin position="37"/>
        <end position="46"/>
    </location>
</feature>
<accession>A0A6A6EIF3</accession>
<name>A0A6A6EIF3_9PEZI</name>
<evidence type="ECO:0000256" key="1">
    <source>
        <dbReference type="SAM" id="MobiDB-lite"/>
    </source>
</evidence>